<organism evidence="14">
    <name type="scientific">viral metagenome</name>
    <dbReference type="NCBI Taxonomy" id="1070528"/>
    <lineage>
        <taxon>unclassified sequences</taxon>
        <taxon>metagenomes</taxon>
        <taxon>organismal metagenomes</taxon>
    </lineage>
</organism>
<evidence type="ECO:0000256" key="5">
    <source>
        <dbReference type="ARBA" id="ARBA00011947"/>
    </source>
</evidence>
<dbReference type="SUPFAM" id="SSF53597">
    <property type="entry name" value="Dihydrofolate reductase-like"/>
    <property type="match status" value="1"/>
</dbReference>
<evidence type="ECO:0000256" key="11">
    <source>
        <dbReference type="ARBA" id="ARBA00048873"/>
    </source>
</evidence>
<dbReference type="FunFam" id="3.30.572.10:FF:000007">
    <property type="entry name" value="thymidylate synthase isoform X2"/>
    <property type="match status" value="1"/>
</dbReference>
<keyword evidence="12" id="KW-0812">Transmembrane</keyword>
<evidence type="ECO:0000256" key="2">
    <source>
        <dbReference type="ARBA" id="ARBA00006900"/>
    </source>
</evidence>
<keyword evidence="12" id="KW-1133">Transmembrane helix</keyword>
<evidence type="ECO:0000256" key="6">
    <source>
        <dbReference type="ARBA" id="ARBA00022603"/>
    </source>
</evidence>
<dbReference type="Gene3D" id="3.40.430.10">
    <property type="entry name" value="Dihydrofolate Reductase, subunit A"/>
    <property type="match status" value="1"/>
</dbReference>
<dbReference type="GO" id="GO:0004146">
    <property type="term" value="F:dihydrofolate reductase activity"/>
    <property type="evidence" value="ECO:0007669"/>
    <property type="project" value="UniProtKB-EC"/>
</dbReference>
<evidence type="ECO:0000313" key="14">
    <source>
        <dbReference type="EMBL" id="QHS80752.1"/>
    </source>
</evidence>
<evidence type="ECO:0000256" key="10">
    <source>
        <dbReference type="ARBA" id="ARBA00047344"/>
    </source>
</evidence>
<dbReference type="GO" id="GO:0046654">
    <property type="term" value="P:tetrahydrofolate biosynthetic process"/>
    <property type="evidence" value="ECO:0007669"/>
    <property type="project" value="InterPro"/>
</dbReference>
<dbReference type="PANTHER" id="PTHR11548">
    <property type="entry name" value="THYMIDYLATE SYNTHASE 1"/>
    <property type="match status" value="1"/>
</dbReference>
<dbReference type="EC" id="2.1.1.45" evidence="5"/>
<evidence type="ECO:0000256" key="12">
    <source>
        <dbReference type="SAM" id="Phobius"/>
    </source>
</evidence>
<sequence>MPINLISCVINYKNKLAIGRDNGLLLKLKEDLKFFKTITSKNDNDTFNSKIDRNVVLMGRKTWFSIPRERRPLKDRLNLVLTNDKDLIKLSPYPTFPWCKFTKNVYFITYKQFLDFYKRTSANVFVIGGGQIYDLFLNNKDENLLPQKIYLTEVYDFKPEQGLEPDCFMSHFNERYRLVNVSDKHNDNVYNVTFRFLEYNYYHNYRTDEKQYIDLCCKVLKNGNERIDRTNVGTISIFGDKMEFDISDTVPLLTTKRVPWKHCIEELLWFMRGDTDTKILQRRGVKIWDGNTSREFLDNKGLTHYDEGILGPGYSWQWRFFGANYSQAFSDTSNVDTSKIGGFDQLQYVIDTLKNDPFNRRIMMSYWNPLHMNEMALPPCHYSVLFYVEEENDEKYLSCLFTMRSNDMFLGNPFNIFSYTVLTYILALKCNMKPRRLVYMGGDIHIYKNHLAQMTEQLNRTPRPLPQLKINSDVKDKAISDITVEDFEIIGYHPHSSIRAPMAI</sequence>
<dbReference type="Pfam" id="PF00186">
    <property type="entry name" value="DHFR_1"/>
    <property type="match status" value="1"/>
</dbReference>
<dbReference type="SUPFAM" id="SSF55831">
    <property type="entry name" value="Thymidylate synthase/dCMP hydroxymethylase"/>
    <property type="match status" value="1"/>
</dbReference>
<comment type="similarity">
    <text evidence="3">Belongs to the thymidylate synthase family.</text>
</comment>
<comment type="catalytic activity">
    <reaction evidence="10">
        <text>dUMP + (6R)-5,10-methylene-5,6,7,8-tetrahydrofolate = 7,8-dihydrofolate + dTMP</text>
        <dbReference type="Rhea" id="RHEA:12104"/>
        <dbReference type="ChEBI" id="CHEBI:15636"/>
        <dbReference type="ChEBI" id="CHEBI:57451"/>
        <dbReference type="ChEBI" id="CHEBI:63528"/>
        <dbReference type="ChEBI" id="CHEBI:246422"/>
        <dbReference type="EC" id="2.1.1.45"/>
    </reaction>
</comment>
<dbReference type="EMBL" id="MN740718">
    <property type="protein sequence ID" value="QHS80752.1"/>
    <property type="molecule type" value="Genomic_DNA"/>
</dbReference>
<evidence type="ECO:0000256" key="9">
    <source>
        <dbReference type="ARBA" id="ARBA00023268"/>
    </source>
</evidence>
<evidence type="ECO:0000256" key="1">
    <source>
        <dbReference type="ARBA" id="ARBA00004992"/>
    </source>
</evidence>
<reference evidence="14" key="1">
    <citation type="journal article" date="2020" name="Nature">
        <title>Giant virus diversity and host interactions through global metagenomics.</title>
        <authorList>
            <person name="Schulz F."/>
            <person name="Roux S."/>
            <person name="Paez-Espino D."/>
            <person name="Jungbluth S."/>
            <person name="Walsh D.A."/>
            <person name="Denef V.J."/>
            <person name="McMahon K.D."/>
            <person name="Konstantinidis K.T."/>
            <person name="Eloe-Fadrosh E.A."/>
            <person name="Kyrpides N.C."/>
            <person name="Woyke T."/>
        </authorList>
    </citation>
    <scope>NUCLEOTIDE SEQUENCE</scope>
    <source>
        <strain evidence="14">GVMAG-S-1091796-13</strain>
    </source>
</reference>
<dbReference type="InterPro" id="IPR000398">
    <property type="entry name" value="Thymidylate_synthase"/>
</dbReference>
<dbReference type="InterPro" id="IPR020940">
    <property type="entry name" value="Thymidylate_synthase_AS"/>
</dbReference>
<accession>A0A6C0ALX5</accession>
<proteinExistence type="inferred from homology"/>
<evidence type="ECO:0000256" key="3">
    <source>
        <dbReference type="ARBA" id="ARBA00009972"/>
    </source>
</evidence>
<dbReference type="Pfam" id="PF00303">
    <property type="entry name" value="Thymidylat_synt"/>
    <property type="match status" value="1"/>
</dbReference>
<feature type="domain" description="DHFR" evidence="13">
    <location>
        <begin position="2"/>
        <end position="201"/>
    </location>
</feature>
<comment type="catalytic activity">
    <reaction evidence="11">
        <text>(6S)-5,6,7,8-tetrahydrofolate + NADP(+) = 7,8-dihydrofolate + NADPH + H(+)</text>
        <dbReference type="Rhea" id="RHEA:15009"/>
        <dbReference type="ChEBI" id="CHEBI:15378"/>
        <dbReference type="ChEBI" id="CHEBI:57451"/>
        <dbReference type="ChEBI" id="CHEBI:57453"/>
        <dbReference type="ChEBI" id="CHEBI:57783"/>
        <dbReference type="ChEBI" id="CHEBI:58349"/>
        <dbReference type="EC" id="1.5.1.3"/>
    </reaction>
</comment>
<dbReference type="GO" id="GO:0006231">
    <property type="term" value="P:dTMP biosynthetic process"/>
    <property type="evidence" value="ECO:0007669"/>
    <property type="project" value="InterPro"/>
</dbReference>
<keyword evidence="8" id="KW-0545">Nucleotide biosynthesis</keyword>
<comment type="pathway">
    <text evidence="1">Pyrimidine metabolism; dTTP biosynthesis.</text>
</comment>
<keyword evidence="9" id="KW-0511">Multifunctional enzyme</keyword>
<keyword evidence="12" id="KW-0472">Membrane</keyword>
<dbReference type="HAMAP" id="MF_00008">
    <property type="entry name" value="Thymidy_synth_bact"/>
    <property type="match status" value="1"/>
</dbReference>
<dbReference type="GO" id="GO:0005829">
    <property type="term" value="C:cytosol"/>
    <property type="evidence" value="ECO:0007669"/>
    <property type="project" value="TreeGrafter"/>
</dbReference>
<keyword evidence="7" id="KW-0808">Transferase</keyword>
<dbReference type="AlphaFoldDB" id="A0A6C0ALX5"/>
<dbReference type="InterPro" id="IPR024072">
    <property type="entry name" value="DHFR-like_dom_sf"/>
</dbReference>
<evidence type="ECO:0000256" key="7">
    <source>
        <dbReference type="ARBA" id="ARBA00022679"/>
    </source>
</evidence>
<dbReference type="PRINTS" id="PR00108">
    <property type="entry name" value="THYMDSNTHASE"/>
</dbReference>
<dbReference type="InterPro" id="IPR045097">
    <property type="entry name" value="Thymidate_synth/dCMP_Mease"/>
</dbReference>
<keyword evidence="6" id="KW-0489">Methyltransferase</keyword>
<evidence type="ECO:0000256" key="8">
    <source>
        <dbReference type="ARBA" id="ARBA00022727"/>
    </source>
</evidence>
<name>A0A6C0ALX5_9ZZZZ</name>
<evidence type="ECO:0000259" key="13">
    <source>
        <dbReference type="PROSITE" id="PS51330"/>
    </source>
</evidence>
<protein>
    <recommendedName>
        <fullName evidence="5">thymidylate synthase</fullName>
        <ecNumber evidence="5">2.1.1.45</ecNumber>
    </recommendedName>
</protein>
<dbReference type="NCBIfam" id="TIGR03284">
    <property type="entry name" value="thym_sym"/>
    <property type="match status" value="1"/>
</dbReference>
<dbReference type="PROSITE" id="PS00091">
    <property type="entry name" value="THYMIDYLATE_SYNTHASE"/>
    <property type="match status" value="1"/>
</dbReference>
<dbReference type="PROSITE" id="PS51330">
    <property type="entry name" value="DHFR_2"/>
    <property type="match status" value="1"/>
</dbReference>
<dbReference type="InterPro" id="IPR023451">
    <property type="entry name" value="Thymidate_synth/dCMP_Mease_dom"/>
</dbReference>
<dbReference type="GO" id="GO:0004799">
    <property type="term" value="F:thymidylate synthase activity"/>
    <property type="evidence" value="ECO:0007669"/>
    <property type="project" value="UniProtKB-EC"/>
</dbReference>
<comment type="similarity">
    <text evidence="2">In the C-terminal section; belongs to the thymidylate synthase family.</text>
</comment>
<dbReference type="PANTHER" id="PTHR11548:SF1">
    <property type="entry name" value="THYMIDYLATE SYNTHASE 1"/>
    <property type="match status" value="1"/>
</dbReference>
<feature type="transmembrane region" description="Helical" evidence="12">
    <location>
        <begin position="408"/>
        <end position="427"/>
    </location>
</feature>
<dbReference type="CDD" id="cd00351">
    <property type="entry name" value="TS_Pyrimidine_HMase"/>
    <property type="match status" value="1"/>
</dbReference>
<evidence type="ECO:0000256" key="4">
    <source>
        <dbReference type="ARBA" id="ARBA00010176"/>
    </source>
</evidence>
<dbReference type="CDD" id="cd00209">
    <property type="entry name" value="DHFR"/>
    <property type="match status" value="1"/>
</dbReference>
<dbReference type="InterPro" id="IPR036926">
    <property type="entry name" value="Thymidate_synth/dCMP_Mease_sf"/>
</dbReference>
<dbReference type="GO" id="GO:0032259">
    <property type="term" value="P:methylation"/>
    <property type="evidence" value="ECO:0007669"/>
    <property type="project" value="UniProtKB-KW"/>
</dbReference>
<dbReference type="Gene3D" id="3.30.572.10">
    <property type="entry name" value="Thymidylate synthase/dCMP hydroxymethylase domain"/>
    <property type="match status" value="1"/>
</dbReference>
<comment type="similarity">
    <text evidence="4">In the N-terminal section; belongs to the dihydrofolate reductase family.</text>
</comment>
<dbReference type="InterPro" id="IPR001796">
    <property type="entry name" value="DHFR_dom"/>
</dbReference>